<feature type="transmembrane region" description="Helical" evidence="1">
    <location>
        <begin position="15"/>
        <end position="37"/>
    </location>
</feature>
<keyword evidence="3" id="KW-1185">Reference proteome</keyword>
<reference evidence="2 3" key="1">
    <citation type="journal article" date="2021" name="ISME Commun">
        <title>Automated analysis of genomic sequences facilitates high-throughput and comprehensive description of bacteria.</title>
        <authorList>
            <person name="Hitch T.C.A."/>
        </authorList>
    </citation>
    <scope>NUCLEOTIDE SEQUENCE [LARGE SCALE GENOMIC DNA]</scope>
    <source>
        <strain evidence="2 3">Sanger_29</strain>
    </source>
</reference>
<protein>
    <submittedName>
        <fullName evidence="2">Uncharacterized protein</fullName>
    </submittedName>
</protein>
<evidence type="ECO:0000256" key="1">
    <source>
        <dbReference type="SAM" id="Phobius"/>
    </source>
</evidence>
<organism evidence="2 3">
    <name type="scientific">Muricoprocola aceti</name>
    <dbReference type="NCBI Taxonomy" id="2981772"/>
    <lineage>
        <taxon>Bacteria</taxon>
        <taxon>Bacillati</taxon>
        <taxon>Bacillota</taxon>
        <taxon>Clostridia</taxon>
        <taxon>Lachnospirales</taxon>
        <taxon>Lachnospiraceae</taxon>
        <taxon>Muricoprocola</taxon>
    </lineage>
</organism>
<dbReference type="RefSeq" id="WP_262654509.1">
    <property type="nucleotide sequence ID" value="NZ_JAOQKE010000006.1"/>
</dbReference>
<proteinExistence type="predicted"/>
<gene>
    <name evidence="2" type="ORF">OCV47_07145</name>
</gene>
<keyword evidence="1" id="KW-0472">Membrane</keyword>
<keyword evidence="1" id="KW-0812">Transmembrane</keyword>
<keyword evidence="1" id="KW-1133">Transmembrane helix</keyword>
<dbReference type="Proteomes" id="UP001652338">
    <property type="component" value="Unassembled WGS sequence"/>
</dbReference>
<dbReference type="EMBL" id="JAOQKE010000006">
    <property type="protein sequence ID" value="MCU6725124.1"/>
    <property type="molecule type" value="Genomic_DNA"/>
</dbReference>
<evidence type="ECO:0000313" key="2">
    <source>
        <dbReference type="EMBL" id="MCU6725124.1"/>
    </source>
</evidence>
<evidence type="ECO:0000313" key="3">
    <source>
        <dbReference type="Proteomes" id="UP001652338"/>
    </source>
</evidence>
<accession>A0ABT2SKU8</accession>
<name>A0ABT2SKU8_9FIRM</name>
<sequence>MSSKTKILLLKKRELIYTLLFAALAVILIVLMIWMFLPAVRKSSQASASFSPGIYTSQVTLQNNTMDVEVRADHSGIRSIELRNLSDAVSAMYPAIQPSLDKLARQICDSQSLENIYYEKSSQYTSQMLLDAIRSALELAREI</sequence>
<comment type="caution">
    <text evidence="2">The sequence shown here is derived from an EMBL/GenBank/DDBJ whole genome shotgun (WGS) entry which is preliminary data.</text>
</comment>